<dbReference type="OrthoDB" id="8334882at2"/>
<dbReference type="Pfam" id="PF12833">
    <property type="entry name" value="HTH_18"/>
    <property type="match status" value="1"/>
</dbReference>
<organism evidence="5 7">
    <name type="scientific">Methylobacterium oxalidis</name>
    <dbReference type="NCBI Taxonomy" id="944322"/>
    <lineage>
        <taxon>Bacteria</taxon>
        <taxon>Pseudomonadati</taxon>
        <taxon>Pseudomonadota</taxon>
        <taxon>Alphaproteobacteria</taxon>
        <taxon>Hyphomicrobiales</taxon>
        <taxon>Methylobacteriaceae</taxon>
        <taxon>Methylobacterium</taxon>
    </lineage>
</organism>
<keyword evidence="3" id="KW-0804">Transcription</keyword>
<dbReference type="EMBL" id="BJZU01000023">
    <property type="protein sequence ID" value="GEP03458.1"/>
    <property type="molecule type" value="Genomic_DNA"/>
</dbReference>
<evidence type="ECO:0000313" key="5">
    <source>
        <dbReference type="EMBL" id="GEP03458.1"/>
    </source>
</evidence>
<gene>
    <name evidence="6" type="ORF">GCM10007888_17180</name>
    <name evidence="5" type="ORF">MOX02_14960</name>
</gene>
<reference evidence="8" key="2">
    <citation type="journal article" date="2019" name="Int. J. Syst. Evol. Microbiol.">
        <title>The Global Catalogue of Microorganisms (GCM) 10K type strain sequencing project: providing services to taxonomists for standard genome sequencing and annotation.</title>
        <authorList>
            <consortium name="The Broad Institute Genomics Platform"/>
            <consortium name="The Broad Institute Genome Sequencing Center for Infectious Disease"/>
            <person name="Wu L."/>
            <person name="Ma J."/>
        </authorList>
    </citation>
    <scope>NUCLEOTIDE SEQUENCE [LARGE SCALE GENOMIC DNA]</scope>
    <source>
        <strain evidence="8">NBRC 107715</strain>
    </source>
</reference>
<evidence type="ECO:0000256" key="2">
    <source>
        <dbReference type="ARBA" id="ARBA00023125"/>
    </source>
</evidence>
<keyword evidence="8" id="KW-1185">Reference proteome</keyword>
<dbReference type="InterPro" id="IPR018060">
    <property type="entry name" value="HTH_AraC"/>
</dbReference>
<evidence type="ECO:0000259" key="4">
    <source>
        <dbReference type="PROSITE" id="PS01124"/>
    </source>
</evidence>
<sequence>MLAERQRSGLAAGEGGGLYERAADPAQGPLWHVEGAHTFFTGPLRYNASHQHGAPVFLAGLQGPFGLRLGERPWRTCRAAMIPAGTAHELDVGGNPLAVLYVEPGAMGHRRLSRLLRGASEIDGVLIGQPEGAGLLREVFESGTGADMAAPALADLIAFARRRDDHSLDPRIVRAVERMARLSCAATATILAAEAGLSISRFQHLFTRETGVPVRRYRAWLRMRAAIAEIVAGSNFTAAAHAAGFADQPHFAHDFRRTFGAPASASLLHIRRPTPPRRTLFETPLS</sequence>
<evidence type="ECO:0000313" key="8">
    <source>
        <dbReference type="Proteomes" id="UP001156856"/>
    </source>
</evidence>
<evidence type="ECO:0000256" key="3">
    <source>
        <dbReference type="ARBA" id="ARBA00023163"/>
    </source>
</evidence>
<keyword evidence="2" id="KW-0238">DNA-binding</keyword>
<dbReference type="AlphaFoldDB" id="A0A512J0G6"/>
<dbReference type="PROSITE" id="PS01124">
    <property type="entry name" value="HTH_ARAC_FAMILY_2"/>
    <property type="match status" value="1"/>
</dbReference>
<evidence type="ECO:0000256" key="1">
    <source>
        <dbReference type="ARBA" id="ARBA00023015"/>
    </source>
</evidence>
<dbReference type="InterPro" id="IPR050204">
    <property type="entry name" value="AraC_XylS_family_regulators"/>
</dbReference>
<dbReference type="InterPro" id="IPR018062">
    <property type="entry name" value="HTH_AraC-typ_CS"/>
</dbReference>
<dbReference type="EMBL" id="BSPK01000021">
    <property type="protein sequence ID" value="GLS63337.1"/>
    <property type="molecule type" value="Genomic_DNA"/>
</dbReference>
<dbReference type="Proteomes" id="UP001156856">
    <property type="component" value="Unassembled WGS sequence"/>
</dbReference>
<dbReference type="GO" id="GO:0043565">
    <property type="term" value="F:sequence-specific DNA binding"/>
    <property type="evidence" value="ECO:0007669"/>
    <property type="project" value="InterPro"/>
</dbReference>
<reference evidence="6" key="1">
    <citation type="journal article" date="2014" name="Int. J. Syst. Evol. Microbiol.">
        <title>Complete genome of a new Firmicutes species belonging to the dominant human colonic microbiota ('Ruminococcus bicirculans') reveals two chromosomes and a selective capacity to utilize plant glucans.</title>
        <authorList>
            <consortium name="NISC Comparative Sequencing Program"/>
            <person name="Wegmann U."/>
            <person name="Louis P."/>
            <person name="Goesmann A."/>
            <person name="Henrissat B."/>
            <person name="Duncan S.H."/>
            <person name="Flint H.J."/>
        </authorList>
    </citation>
    <scope>NUCLEOTIDE SEQUENCE</scope>
    <source>
        <strain evidence="6">NBRC 107715</strain>
    </source>
</reference>
<dbReference type="GO" id="GO:0003700">
    <property type="term" value="F:DNA-binding transcription factor activity"/>
    <property type="evidence" value="ECO:0007669"/>
    <property type="project" value="InterPro"/>
</dbReference>
<reference evidence="6" key="4">
    <citation type="submission" date="2023-01" db="EMBL/GenBank/DDBJ databases">
        <title>Draft genome sequence of Methylobacterium oxalidis strain NBRC 107715.</title>
        <authorList>
            <person name="Sun Q."/>
            <person name="Mori K."/>
        </authorList>
    </citation>
    <scope>NUCLEOTIDE SEQUENCE</scope>
    <source>
        <strain evidence="6">NBRC 107715</strain>
    </source>
</reference>
<accession>A0A512J0G6</accession>
<reference evidence="5 7" key="3">
    <citation type="submission" date="2019-07" db="EMBL/GenBank/DDBJ databases">
        <title>Whole genome shotgun sequence of Methylobacterium oxalidis NBRC 107715.</title>
        <authorList>
            <person name="Hosoyama A."/>
            <person name="Uohara A."/>
            <person name="Ohji S."/>
            <person name="Ichikawa N."/>
        </authorList>
    </citation>
    <scope>NUCLEOTIDE SEQUENCE [LARGE SCALE GENOMIC DNA]</scope>
    <source>
        <strain evidence="5 7">NBRC 107715</strain>
    </source>
</reference>
<proteinExistence type="predicted"/>
<dbReference type="SMART" id="SM00342">
    <property type="entry name" value="HTH_ARAC"/>
    <property type="match status" value="1"/>
</dbReference>
<evidence type="ECO:0000313" key="7">
    <source>
        <dbReference type="Proteomes" id="UP000321960"/>
    </source>
</evidence>
<protein>
    <submittedName>
        <fullName evidence="5">AraC family transcriptional regulator</fullName>
    </submittedName>
</protein>
<keyword evidence="1" id="KW-0805">Transcription regulation</keyword>
<dbReference type="Gene3D" id="1.10.10.60">
    <property type="entry name" value="Homeodomain-like"/>
    <property type="match status" value="1"/>
</dbReference>
<comment type="caution">
    <text evidence="5">The sequence shown here is derived from an EMBL/GenBank/DDBJ whole genome shotgun (WGS) entry which is preliminary data.</text>
</comment>
<evidence type="ECO:0000313" key="6">
    <source>
        <dbReference type="EMBL" id="GLS63337.1"/>
    </source>
</evidence>
<dbReference type="Proteomes" id="UP000321960">
    <property type="component" value="Unassembled WGS sequence"/>
</dbReference>
<name>A0A512J0G6_9HYPH</name>
<dbReference type="PROSITE" id="PS00041">
    <property type="entry name" value="HTH_ARAC_FAMILY_1"/>
    <property type="match status" value="1"/>
</dbReference>
<feature type="domain" description="HTH araC/xylS-type" evidence="4">
    <location>
        <begin position="170"/>
        <end position="269"/>
    </location>
</feature>
<dbReference type="PANTHER" id="PTHR46796">
    <property type="entry name" value="HTH-TYPE TRANSCRIPTIONAL ACTIVATOR RHAS-RELATED"/>
    <property type="match status" value="1"/>
</dbReference>